<sequence length="364" mass="41926">MKERTRRIDAETSRESDGGIVPEKQPNKANPEAAEVVEGRPPAKRNTGEKAIEWTQSQNPMSCGLEGVRRKAKEDKTCCFTALLHHITPDMLSTSFYELNRKAAEGTDGKSWKTYEAQLEERLPKLHEEIHTGSYRAQPVKRVYIPKTDGQKRPLGITAIEDKLVQQAVVTVLNQIYETEFYGFSYGYRPGRAPENALDALATAILKRPINWILDADLQKFFDSIPHDKLMALISIRVGDKRILRLIGKWLKTGYIEDGKRYRQTEGTPQGSVISPLLANIYLHYVVDEWVEQERRRRNNGEVIIIRYADDLVLGFQYKTEAERYLEALSERVQTYGLKLHPEKTSLKEFGRYAEERRRKRGEE</sequence>
<dbReference type="Pfam" id="PF00078">
    <property type="entry name" value="RVT_1"/>
    <property type="match status" value="1"/>
</dbReference>
<dbReference type="InterPro" id="IPR000477">
    <property type="entry name" value="RT_dom"/>
</dbReference>
<accession>A1BII6</accession>
<dbReference type="InterPro" id="IPR043128">
    <property type="entry name" value="Rev_trsase/Diguanyl_cyclase"/>
</dbReference>
<dbReference type="Proteomes" id="UP000008701">
    <property type="component" value="Chromosome"/>
</dbReference>
<evidence type="ECO:0000313" key="5">
    <source>
        <dbReference type="Proteomes" id="UP000008701"/>
    </source>
</evidence>
<dbReference type="AlphaFoldDB" id="A1BII6"/>
<dbReference type="EMBL" id="CP000492">
    <property type="protein sequence ID" value="ABL66213.1"/>
    <property type="molecule type" value="Genomic_DNA"/>
</dbReference>
<organism evidence="4 5">
    <name type="scientific">Chlorobium phaeobacteroides (strain DSM 266 / SMG 266 / 2430)</name>
    <dbReference type="NCBI Taxonomy" id="290317"/>
    <lineage>
        <taxon>Bacteria</taxon>
        <taxon>Pseudomonadati</taxon>
        <taxon>Chlorobiota</taxon>
        <taxon>Chlorobiia</taxon>
        <taxon>Chlorobiales</taxon>
        <taxon>Chlorobiaceae</taxon>
        <taxon>Chlorobium/Pelodictyon group</taxon>
        <taxon>Chlorobium</taxon>
    </lineage>
</organism>
<dbReference type="eggNOG" id="COG3344">
    <property type="taxonomic scope" value="Bacteria"/>
</dbReference>
<dbReference type="KEGG" id="cph:Cpha266_2214"/>
<dbReference type="InterPro" id="IPR051083">
    <property type="entry name" value="GrpII_Intron_Splice-Mob/Def"/>
</dbReference>
<dbReference type="PANTHER" id="PTHR34047:SF8">
    <property type="entry name" value="PROTEIN YKFC"/>
    <property type="match status" value="1"/>
</dbReference>
<dbReference type="RefSeq" id="WP_011746008.1">
    <property type="nucleotide sequence ID" value="NC_008639.1"/>
</dbReference>
<gene>
    <name evidence="4" type="ordered locus">Cpha266_2214</name>
</gene>
<keyword evidence="4" id="KW-0808">Transferase</keyword>
<dbReference type="PROSITE" id="PS50878">
    <property type="entry name" value="RT_POL"/>
    <property type="match status" value="1"/>
</dbReference>
<dbReference type="InterPro" id="IPR043502">
    <property type="entry name" value="DNA/RNA_pol_sf"/>
</dbReference>
<dbReference type="CDD" id="cd01651">
    <property type="entry name" value="RT_G2_intron"/>
    <property type="match status" value="1"/>
</dbReference>
<dbReference type="NCBIfam" id="TIGR04416">
    <property type="entry name" value="group_II_RT_mat"/>
    <property type="match status" value="1"/>
</dbReference>
<comment type="similarity">
    <text evidence="1">Belongs to the bacterial reverse transcriptase family.</text>
</comment>
<feature type="compositionally biased region" description="Basic and acidic residues" evidence="2">
    <location>
        <begin position="1"/>
        <end position="17"/>
    </location>
</feature>
<feature type="region of interest" description="Disordered" evidence="2">
    <location>
        <begin position="1"/>
        <end position="46"/>
    </location>
</feature>
<dbReference type="PANTHER" id="PTHR34047">
    <property type="entry name" value="NUCLEAR INTRON MATURASE 1, MITOCHONDRIAL-RELATED"/>
    <property type="match status" value="1"/>
</dbReference>
<dbReference type="HOGENOM" id="CLU_013584_6_0_10"/>
<dbReference type="Gene3D" id="3.30.70.270">
    <property type="match status" value="1"/>
</dbReference>
<feature type="domain" description="Reverse transcriptase" evidence="3">
    <location>
        <begin position="126"/>
        <end position="364"/>
    </location>
</feature>
<keyword evidence="4" id="KW-0548">Nucleotidyltransferase</keyword>
<name>A1BII6_CHLPD</name>
<dbReference type="InterPro" id="IPR030931">
    <property type="entry name" value="Group_II_RT_mat"/>
</dbReference>
<protein>
    <submittedName>
        <fullName evidence="4">RNA-directed DNA polymerase (Reverse transcriptase)</fullName>
    </submittedName>
</protein>
<dbReference type="OrthoDB" id="9780724at2"/>
<dbReference type="STRING" id="290317.Cpha266_2214"/>
<evidence type="ECO:0000259" key="3">
    <source>
        <dbReference type="PROSITE" id="PS50878"/>
    </source>
</evidence>
<keyword evidence="4" id="KW-0695">RNA-directed DNA polymerase</keyword>
<evidence type="ECO:0000256" key="2">
    <source>
        <dbReference type="SAM" id="MobiDB-lite"/>
    </source>
</evidence>
<evidence type="ECO:0000256" key="1">
    <source>
        <dbReference type="ARBA" id="ARBA00034120"/>
    </source>
</evidence>
<keyword evidence="5" id="KW-1185">Reference proteome</keyword>
<dbReference type="GO" id="GO:0003964">
    <property type="term" value="F:RNA-directed DNA polymerase activity"/>
    <property type="evidence" value="ECO:0007669"/>
    <property type="project" value="UniProtKB-KW"/>
</dbReference>
<dbReference type="SUPFAM" id="SSF56672">
    <property type="entry name" value="DNA/RNA polymerases"/>
    <property type="match status" value="1"/>
</dbReference>
<evidence type="ECO:0000313" key="4">
    <source>
        <dbReference type="EMBL" id="ABL66213.1"/>
    </source>
</evidence>
<proteinExistence type="inferred from homology"/>
<reference evidence="4 5" key="1">
    <citation type="submission" date="2006-12" db="EMBL/GenBank/DDBJ databases">
        <title>Complete sequence of Chlorobium phaeobacteroides DSM 266.</title>
        <authorList>
            <consortium name="US DOE Joint Genome Institute"/>
            <person name="Copeland A."/>
            <person name="Lucas S."/>
            <person name="Lapidus A."/>
            <person name="Barry K."/>
            <person name="Detter J.C."/>
            <person name="Glavina del Rio T."/>
            <person name="Hammon N."/>
            <person name="Israni S."/>
            <person name="Pitluck S."/>
            <person name="Goltsman E."/>
            <person name="Schmutz J."/>
            <person name="Larimer F."/>
            <person name="Land M."/>
            <person name="Hauser L."/>
            <person name="Mikhailova N."/>
            <person name="Li T."/>
            <person name="Overmann J."/>
            <person name="Bryant D.A."/>
            <person name="Richardson P."/>
        </authorList>
    </citation>
    <scope>NUCLEOTIDE SEQUENCE [LARGE SCALE GENOMIC DNA]</scope>
    <source>
        <strain evidence="4 5">DSM 266</strain>
    </source>
</reference>